<name>A0AAD4WQ32_PRUDU</name>
<accession>A0AAD4WQ32</accession>
<comment type="caution">
    <text evidence="1">The sequence shown here is derived from an EMBL/GenBank/DDBJ whole genome shotgun (WGS) entry which is preliminary data.</text>
</comment>
<gene>
    <name evidence="1" type="ORF">L3X38_015399</name>
</gene>
<proteinExistence type="predicted"/>
<evidence type="ECO:0000313" key="2">
    <source>
        <dbReference type="Proteomes" id="UP001054821"/>
    </source>
</evidence>
<keyword evidence="2" id="KW-1185">Reference proteome</keyword>
<protein>
    <submittedName>
        <fullName evidence="1">Uncharacterized protein</fullName>
    </submittedName>
</protein>
<sequence length="79" mass="8826">MPLNMLIMQRWNVAGALQRPKGIFLKAKVPNMQEEIPAEVIAESIELAKKQQEAQRTEPTSSELALFNEVEAEHSAVVP</sequence>
<organism evidence="1 2">
    <name type="scientific">Prunus dulcis</name>
    <name type="common">Almond</name>
    <name type="synonym">Amygdalus dulcis</name>
    <dbReference type="NCBI Taxonomy" id="3755"/>
    <lineage>
        <taxon>Eukaryota</taxon>
        <taxon>Viridiplantae</taxon>
        <taxon>Streptophyta</taxon>
        <taxon>Embryophyta</taxon>
        <taxon>Tracheophyta</taxon>
        <taxon>Spermatophyta</taxon>
        <taxon>Magnoliopsida</taxon>
        <taxon>eudicotyledons</taxon>
        <taxon>Gunneridae</taxon>
        <taxon>Pentapetalae</taxon>
        <taxon>rosids</taxon>
        <taxon>fabids</taxon>
        <taxon>Rosales</taxon>
        <taxon>Rosaceae</taxon>
        <taxon>Amygdaloideae</taxon>
        <taxon>Amygdaleae</taxon>
        <taxon>Prunus</taxon>
    </lineage>
</organism>
<evidence type="ECO:0000313" key="1">
    <source>
        <dbReference type="EMBL" id="KAI5347520.1"/>
    </source>
</evidence>
<dbReference type="AlphaFoldDB" id="A0AAD4WQ32"/>
<reference evidence="1 2" key="1">
    <citation type="journal article" date="2022" name="G3 (Bethesda)">
        <title>Whole-genome sequence and methylome profiling of the almond [Prunus dulcis (Mill.) D.A. Webb] cultivar 'Nonpareil'.</title>
        <authorList>
            <person name="D'Amico-Willman K.M."/>
            <person name="Ouma W.Z."/>
            <person name="Meulia T."/>
            <person name="Sideli G.M."/>
            <person name="Gradziel T.M."/>
            <person name="Fresnedo-Ramirez J."/>
        </authorList>
    </citation>
    <scope>NUCLEOTIDE SEQUENCE [LARGE SCALE GENOMIC DNA]</scope>
    <source>
        <strain evidence="1">Clone GOH B32 T37-40</strain>
    </source>
</reference>
<dbReference type="Proteomes" id="UP001054821">
    <property type="component" value="Chromosome 2"/>
</dbReference>
<dbReference type="EMBL" id="JAJFAZ020000002">
    <property type="protein sequence ID" value="KAI5347520.1"/>
    <property type="molecule type" value="Genomic_DNA"/>
</dbReference>